<dbReference type="AlphaFoldDB" id="A0A1G9L7U1"/>
<dbReference type="EMBL" id="FNEK01000095">
    <property type="protein sequence ID" value="SDL57645.1"/>
    <property type="molecule type" value="Genomic_DNA"/>
</dbReference>
<protein>
    <submittedName>
        <fullName evidence="1">Uncharacterized protein</fullName>
    </submittedName>
</protein>
<keyword evidence="2" id="KW-1185">Reference proteome</keyword>
<sequence length="93" mass="10473">MSDRDFDTRPTGFPAAILFHQIRSRETQCDFTVTYHGSITLLTANTPEAEEWADAHLPADRTRWGGGSVVEPRYLEIITLAIQHAGLTLEIFQ</sequence>
<dbReference type="Proteomes" id="UP000199382">
    <property type="component" value="Unassembled WGS sequence"/>
</dbReference>
<dbReference type="STRING" id="571298.SAMN04488026_10954"/>
<gene>
    <name evidence="1" type="ORF">SAMN04488026_10954</name>
</gene>
<dbReference type="RefSeq" id="WP_093163944.1">
    <property type="nucleotide sequence ID" value="NZ_FNEK01000095.1"/>
</dbReference>
<name>A0A1G9L7U1_9RHOB</name>
<reference evidence="1 2" key="1">
    <citation type="submission" date="2016-10" db="EMBL/GenBank/DDBJ databases">
        <authorList>
            <person name="de Groot N.N."/>
        </authorList>
    </citation>
    <scope>NUCLEOTIDE SEQUENCE [LARGE SCALE GENOMIC DNA]</scope>
    <source>
        <strain evidence="1 2">DSM 25294</strain>
    </source>
</reference>
<evidence type="ECO:0000313" key="1">
    <source>
        <dbReference type="EMBL" id="SDL57645.1"/>
    </source>
</evidence>
<evidence type="ECO:0000313" key="2">
    <source>
        <dbReference type="Proteomes" id="UP000199382"/>
    </source>
</evidence>
<proteinExistence type="predicted"/>
<accession>A0A1G9L7U1</accession>
<organism evidence="1 2">
    <name type="scientific">Aliiruegeria lutimaris</name>
    <dbReference type="NCBI Taxonomy" id="571298"/>
    <lineage>
        <taxon>Bacteria</taxon>
        <taxon>Pseudomonadati</taxon>
        <taxon>Pseudomonadota</taxon>
        <taxon>Alphaproteobacteria</taxon>
        <taxon>Rhodobacterales</taxon>
        <taxon>Roseobacteraceae</taxon>
        <taxon>Aliiruegeria</taxon>
    </lineage>
</organism>